<dbReference type="InterPro" id="IPR020904">
    <property type="entry name" value="Sc_DH/Rdtase_CS"/>
</dbReference>
<evidence type="ECO:0000313" key="3">
    <source>
        <dbReference type="EMBL" id="MEU8136842.1"/>
    </source>
</evidence>
<dbReference type="SMART" id="SM00822">
    <property type="entry name" value="PKS_KR"/>
    <property type="match status" value="1"/>
</dbReference>
<dbReference type="InterPro" id="IPR002347">
    <property type="entry name" value="SDR_fam"/>
</dbReference>
<feature type="domain" description="Ketoreductase" evidence="2">
    <location>
        <begin position="13"/>
        <end position="184"/>
    </location>
</feature>
<keyword evidence="4" id="KW-1185">Reference proteome</keyword>
<dbReference type="EMBL" id="JBEZFP010000073">
    <property type="protein sequence ID" value="MEU8136842.1"/>
    <property type="molecule type" value="Genomic_DNA"/>
</dbReference>
<evidence type="ECO:0000259" key="2">
    <source>
        <dbReference type="SMART" id="SM00822"/>
    </source>
</evidence>
<dbReference type="InterPro" id="IPR057326">
    <property type="entry name" value="KR_dom"/>
</dbReference>
<dbReference type="Pfam" id="PF13561">
    <property type="entry name" value="adh_short_C2"/>
    <property type="match status" value="1"/>
</dbReference>
<dbReference type="PROSITE" id="PS00061">
    <property type="entry name" value="ADH_SHORT"/>
    <property type="match status" value="1"/>
</dbReference>
<dbReference type="CDD" id="cd05233">
    <property type="entry name" value="SDR_c"/>
    <property type="match status" value="1"/>
</dbReference>
<sequence>MTSAANPLDLTGRVVLVTGGGKGIGKAITERFLTAGADVVVCSRSEPEELPSAGGRTAVYHPADVRDPDTAFATVAFIEERFGRLDVLVNNAGGAPFTDAATASPRFSKAIIELNLLGPLYFAQAAHRLMVSQAGLDGAPGGGSIVNISSVSGVRPSPGTAAYGAAKAGMNSLTKTLAVEWAPKIRMNSIIVGLVRTEQAHLHYGDDEGIAAVGATIPLGRMAEPDDVADACLFLASPMAGYVSGAEILLHGGGEMPAYLRAANSESDHAPVN</sequence>
<dbReference type="RefSeq" id="WP_358357845.1">
    <property type="nucleotide sequence ID" value="NZ_JBEZFP010000073.1"/>
</dbReference>
<dbReference type="PRINTS" id="PR00080">
    <property type="entry name" value="SDRFAMILY"/>
</dbReference>
<proteinExistence type="inferred from homology"/>
<protein>
    <submittedName>
        <fullName evidence="3">SDR family oxidoreductase</fullName>
    </submittedName>
</protein>
<dbReference type="PRINTS" id="PR00081">
    <property type="entry name" value="GDHRDH"/>
</dbReference>
<dbReference type="Proteomes" id="UP001551482">
    <property type="component" value="Unassembled WGS sequence"/>
</dbReference>
<organism evidence="3 4">
    <name type="scientific">Streptodolium elevatio</name>
    <dbReference type="NCBI Taxonomy" id="3157996"/>
    <lineage>
        <taxon>Bacteria</taxon>
        <taxon>Bacillati</taxon>
        <taxon>Actinomycetota</taxon>
        <taxon>Actinomycetes</taxon>
        <taxon>Kitasatosporales</taxon>
        <taxon>Streptomycetaceae</taxon>
        <taxon>Streptodolium</taxon>
    </lineage>
</organism>
<accession>A0ABV3DMZ0</accession>
<dbReference type="PANTHER" id="PTHR42760">
    <property type="entry name" value="SHORT-CHAIN DEHYDROGENASES/REDUCTASES FAMILY MEMBER"/>
    <property type="match status" value="1"/>
</dbReference>
<evidence type="ECO:0000256" key="1">
    <source>
        <dbReference type="ARBA" id="ARBA00006484"/>
    </source>
</evidence>
<dbReference type="Gene3D" id="3.40.50.720">
    <property type="entry name" value="NAD(P)-binding Rossmann-like Domain"/>
    <property type="match status" value="1"/>
</dbReference>
<gene>
    <name evidence="3" type="ORF">AB0C36_25440</name>
</gene>
<name>A0ABV3DMZ0_9ACTN</name>
<comment type="caution">
    <text evidence="3">The sequence shown here is derived from an EMBL/GenBank/DDBJ whole genome shotgun (WGS) entry which is preliminary data.</text>
</comment>
<dbReference type="PANTHER" id="PTHR42760:SF132">
    <property type="entry name" value="SHORT-CHAIN DEHYDROGENASE_REDUCTASE FAMILY PROTEIN"/>
    <property type="match status" value="1"/>
</dbReference>
<dbReference type="NCBIfam" id="NF005893">
    <property type="entry name" value="PRK07856.1"/>
    <property type="match status" value="1"/>
</dbReference>
<dbReference type="SUPFAM" id="SSF51735">
    <property type="entry name" value="NAD(P)-binding Rossmann-fold domains"/>
    <property type="match status" value="1"/>
</dbReference>
<evidence type="ECO:0000313" key="4">
    <source>
        <dbReference type="Proteomes" id="UP001551482"/>
    </source>
</evidence>
<reference evidence="3 4" key="1">
    <citation type="submission" date="2024-06" db="EMBL/GenBank/DDBJ databases">
        <title>The Natural Products Discovery Center: Release of the First 8490 Sequenced Strains for Exploring Actinobacteria Biosynthetic Diversity.</title>
        <authorList>
            <person name="Kalkreuter E."/>
            <person name="Kautsar S.A."/>
            <person name="Yang D."/>
            <person name="Bader C.D."/>
            <person name="Teijaro C.N."/>
            <person name="Fluegel L."/>
            <person name="Davis C.M."/>
            <person name="Simpson J.R."/>
            <person name="Lauterbach L."/>
            <person name="Steele A.D."/>
            <person name="Gui C."/>
            <person name="Meng S."/>
            <person name="Li G."/>
            <person name="Viehrig K."/>
            <person name="Ye F."/>
            <person name="Su P."/>
            <person name="Kiefer A.F."/>
            <person name="Nichols A."/>
            <person name="Cepeda A.J."/>
            <person name="Yan W."/>
            <person name="Fan B."/>
            <person name="Jiang Y."/>
            <person name="Adhikari A."/>
            <person name="Zheng C.-J."/>
            <person name="Schuster L."/>
            <person name="Cowan T.M."/>
            <person name="Smanski M.J."/>
            <person name="Chevrette M.G."/>
            <person name="De Carvalho L.P.S."/>
            <person name="Shen B."/>
        </authorList>
    </citation>
    <scope>NUCLEOTIDE SEQUENCE [LARGE SCALE GENOMIC DNA]</scope>
    <source>
        <strain evidence="3 4">NPDC048946</strain>
    </source>
</reference>
<comment type="similarity">
    <text evidence="1">Belongs to the short-chain dehydrogenases/reductases (SDR) family.</text>
</comment>
<dbReference type="InterPro" id="IPR036291">
    <property type="entry name" value="NAD(P)-bd_dom_sf"/>
</dbReference>